<dbReference type="FunCoup" id="A0A3B1J7U4">
    <property type="interactions" value="935"/>
</dbReference>
<name>A0A3B1J7U4_ASTMX</name>
<dbReference type="GO" id="GO:0006487">
    <property type="term" value="P:protein N-linked glycosylation"/>
    <property type="evidence" value="ECO:0007669"/>
    <property type="project" value="TreeGrafter"/>
</dbReference>
<keyword evidence="9 17" id="KW-0735">Signal-anchor</keyword>
<reference evidence="22" key="1">
    <citation type="submission" date="2013-03" db="EMBL/GenBank/DDBJ databases">
        <authorList>
            <person name="Jeffery W."/>
            <person name="Warren W."/>
            <person name="Wilson R.K."/>
        </authorList>
    </citation>
    <scope>NUCLEOTIDE SEQUENCE</scope>
    <source>
        <strain evidence="22">female</strain>
    </source>
</reference>
<dbReference type="InterPro" id="IPR029044">
    <property type="entry name" value="Nucleotide-diphossugar_trans"/>
</dbReference>
<dbReference type="GO" id="GO:0003831">
    <property type="term" value="F:beta-N-acetylglucosaminylglycopeptide beta-1,4-galactosyltransferase activity"/>
    <property type="evidence" value="ECO:0007669"/>
    <property type="project" value="TreeGrafter"/>
</dbReference>
<dbReference type="Bgee" id="ENSAMXG00000034558">
    <property type="expression patterns" value="Expressed in pharyngeal gill and 13 other cell types or tissues"/>
</dbReference>
<evidence type="ECO:0000256" key="10">
    <source>
        <dbReference type="ARBA" id="ARBA00022989"/>
    </source>
</evidence>
<keyword evidence="7 17" id="KW-0812">Transmembrane</keyword>
<keyword evidence="5 17" id="KW-0328">Glycosyltransferase</keyword>
<dbReference type="SUPFAM" id="SSF53448">
    <property type="entry name" value="Nucleotide-diphospho-sugar transferases"/>
    <property type="match status" value="1"/>
</dbReference>
<reference evidence="21" key="3">
    <citation type="submission" date="2025-08" db="UniProtKB">
        <authorList>
            <consortium name="Ensembl"/>
        </authorList>
    </citation>
    <scope>IDENTIFICATION</scope>
</reference>
<comment type="function">
    <text evidence="17">Responsible for the synthesis of complex-type N-linked oligosaccharides in many glycoproteins as well as the carbohydrate moieties of glycolipids.</text>
</comment>
<evidence type="ECO:0000259" key="20">
    <source>
        <dbReference type="Pfam" id="PF13733"/>
    </source>
</evidence>
<keyword evidence="6 17" id="KW-0808">Transferase</keyword>
<dbReference type="FunFam" id="3.90.550.10:FF:000028">
    <property type="entry name" value="beta-1,4-galactosyltransferase 1"/>
    <property type="match status" value="1"/>
</dbReference>
<dbReference type="OrthoDB" id="10016069at2759"/>
<evidence type="ECO:0000256" key="16">
    <source>
        <dbReference type="ARBA" id="ARBA00049413"/>
    </source>
</evidence>
<dbReference type="STRING" id="7994.ENSAMXP00000037394"/>
<protein>
    <recommendedName>
        <fullName evidence="17">Beta-1,4-galactosyltransferase</fullName>
        <shortName evidence="17">Beta-1,4-GalTase</shortName>
        <ecNumber evidence="17">2.4.1.-</ecNumber>
    </recommendedName>
</protein>
<dbReference type="EC" id="2.4.1.-" evidence="17"/>
<dbReference type="Ensembl" id="ENSAMXT00000053197.1">
    <property type="protein sequence ID" value="ENSAMXP00000037394.1"/>
    <property type="gene ID" value="ENSAMXG00000034558.1"/>
</dbReference>
<dbReference type="GO" id="GO:0000139">
    <property type="term" value="C:Golgi membrane"/>
    <property type="evidence" value="ECO:0007669"/>
    <property type="project" value="UniProtKB-SubCell"/>
</dbReference>
<dbReference type="GO" id="GO:0003945">
    <property type="term" value="F:N-acetyllactosamine synthase activity"/>
    <property type="evidence" value="ECO:0007669"/>
    <property type="project" value="UniProtKB-EC"/>
</dbReference>
<evidence type="ECO:0000259" key="19">
    <source>
        <dbReference type="Pfam" id="PF02709"/>
    </source>
</evidence>
<feature type="domain" description="Galactosyltransferase N-terminal" evidence="20">
    <location>
        <begin position="106"/>
        <end position="237"/>
    </location>
</feature>
<keyword evidence="12 17" id="KW-0472">Membrane</keyword>
<dbReference type="GO" id="GO:0008092">
    <property type="term" value="F:cytoskeletal protein binding"/>
    <property type="evidence" value="ECO:0007669"/>
    <property type="project" value="TreeGrafter"/>
</dbReference>
<accession>A0A3B1J7U4</accession>
<dbReference type="GO" id="GO:0005975">
    <property type="term" value="P:carbohydrate metabolic process"/>
    <property type="evidence" value="ECO:0007669"/>
    <property type="project" value="InterPro"/>
</dbReference>
<keyword evidence="22" id="KW-1185">Reference proteome</keyword>
<evidence type="ECO:0000256" key="2">
    <source>
        <dbReference type="ARBA" id="ARBA00004323"/>
    </source>
</evidence>
<dbReference type="Pfam" id="PF13733">
    <property type="entry name" value="Glyco_transf_7N"/>
    <property type="match status" value="1"/>
</dbReference>
<reference evidence="21" key="4">
    <citation type="submission" date="2025-09" db="UniProtKB">
        <authorList>
            <consortium name="Ensembl"/>
        </authorList>
    </citation>
    <scope>IDENTIFICATION</scope>
</reference>
<evidence type="ECO:0000256" key="1">
    <source>
        <dbReference type="ARBA" id="ARBA00001936"/>
    </source>
</evidence>
<evidence type="ECO:0000256" key="17">
    <source>
        <dbReference type="RuleBase" id="RU368121"/>
    </source>
</evidence>
<organism evidence="21 22">
    <name type="scientific">Astyanax mexicanus</name>
    <name type="common">Blind cave fish</name>
    <name type="synonym">Astyanax fasciatus mexicanus</name>
    <dbReference type="NCBI Taxonomy" id="7994"/>
    <lineage>
        <taxon>Eukaryota</taxon>
        <taxon>Metazoa</taxon>
        <taxon>Chordata</taxon>
        <taxon>Craniata</taxon>
        <taxon>Vertebrata</taxon>
        <taxon>Euteleostomi</taxon>
        <taxon>Actinopterygii</taxon>
        <taxon>Neopterygii</taxon>
        <taxon>Teleostei</taxon>
        <taxon>Ostariophysi</taxon>
        <taxon>Characiformes</taxon>
        <taxon>Characoidei</taxon>
        <taxon>Acestrorhamphidae</taxon>
        <taxon>Acestrorhamphinae</taxon>
        <taxon>Astyanax</taxon>
    </lineage>
</organism>
<evidence type="ECO:0000313" key="21">
    <source>
        <dbReference type="Ensembl" id="ENSAMXP00000037394.1"/>
    </source>
</evidence>
<evidence type="ECO:0000256" key="12">
    <source>
        <dbReference type="ARBA" id="ARBA00023136"/>
    </source>
</evidence>
<evidence type="ECO:0000256" key="11">
    <source>
        <dbReference type="ARBA" id="ARBA00023034"/>
    </source>
</evidence>
<dbReference type="UniPathway" id="UPA00378"/>
<dbReference type="Pfam" id="PF02709">
    <property type="entry name" value="Glyco_transf_7C"/>
    <property type="match status" value="1"/>
</dbReference>
<keyword evidence="8 17" id="KW-0479">Metal-binding</keyword>
<comment type="similarity">
    <text evidence="4 17">Belongs to the glycosyltransferase 7 family.</text>
</comment>
<reference evidence="22" key="2">
    <citation type="journal article" date="2014" name="Nat. Commun.">
        <title>The cavefish genome reveals candidate genes for eye loss.</title>
        <authorList>
            <person name="McGaugh S.E."/>
            <person name="Gross J.B."/>
            <person name="Aken B."/>
            <person name="Blin M."/>
            <person name="Borowsky R."/>
            <person name="Chalopin D."/>
            <person name="Hinaux H."/>
            <person name="Jeffery W.R."/>
            <person name="Keene A."/>
            <person name="Ma L."/>
            <person name="Minx P."/>
            <person name="Murphy D."/>
            <person name="O'Quin K.E."/>
            <person name="Retaux S."/>
            <person name="Rohner N."/>
            <person name="Searle S.M."/>
            <person name="Stahl B.A."/>
            <person name="Tabin C."/>
            <person name="Volff J.N."/>
            <person name="Yoshizawa M."/>
            <person name="Warren W.C."/>
        </authorList>
    </citation>
    <scope>NUCLEOTIDE SEQUENCE [LARGE SCALE GENOMIC DNA]</scope>
    <source>
        <strain evidence="22">female</strain>
    </source>
</reference>
<keyword evidence="14 17" id="KW-0325">Glycoprotein</keyword>
<keyword evidence="15 17" id="KW-0464">Manganese</keyword>
<dbReference type="GO" id="GO:0032580">
    <property type="term" value="C:Golgi cisterna membrane"/>
    <property type="evidence" value="ECO:0007669"/>
    <property type="project" value="UniProtKB-UniRule"/>
</dbReference>
<evidence type="ECO:0000256" key="7">
    <source>
        <dbReference type="ARBA" id="ARBA00022692"/>
    </source>
</evidence>
<proteinExistence type="inferred from homology"/>
<evidence type="ECO:0000256" key="9">
    <source>
        <dbReference type="ARBA" id="ARBA00022968"/>
    </source>
</evidence>
<sequence length="372" mass="42236">MEPRASFSRLYSACFLVVTVCALHISVMLLFYLRNPGSESEPALPRHSADTSRSISALGTGTSTSGNVSTLGTLGTLSTSISNLGTSTPVPIHHIEATSKKALETCPETPPHLVGPLRVEFSDSVNLDEIRQDPRLSEGGRYTPRECVSPHKVALIIPYRNRENHLKYWLYYLHPILQRQQLDYGVYVIQQDGEDTFNRAKLLNVGYAEALKEYDYNCFVFSDVDLVPVDDRNIYRCFDQPRHLAVSMDKFGFRLPYNQYFGGVSAMSKEQFLKINGFPNNYWGWGGEDDDIYNRLTYRGMSVSRPDGVIGRCKMIQHNRDKMNEPNPQRFDRIARTRQTINTDGINTLTYTVVKTEKDKLFTKIIVDIGKP</sequence>
<dbReference type="PANTHER" id="PTHR19300:SF5">
    <property type="entry name" value="BETA-1,4-GALACTOSYLTRANSFERASE 1"/>
    <property type="match status" value="1"/>
</dbReference>
<evidence type="ECO:0000256" key="8">
    <source>
        <dbReference type="ARBA" id="ARBA00022723"/>
    </source>
</evidence>
<feature type="transmembrane region" description="Helical" evidence="17">
    <location>
        <begin position="12"/>
        <end position="33"/>
    </location>
</feature>
<dbReference type="PRINTS" id="PR02050">
    <property type="entry name" value="B14GALTRFASE"/>
</dbReference>
<comment type="subcellular location">
    <subcellularLocation>
        <location evidence="2 17">Golgi apparatus membrane</location>
        <topology evidence="2 17">Single-pass type II membrane protein</topology>
    </subcellularLocation>
</comment>
<comment type="pathway">
    <text evidence="3 17">Protein modification; protein glycosylation.</text>
</comment>
<keyword evidence="10 17" id="KW-1133">Transmembrane helix</keyword>
<dbReference type="InParanoid" id="A0A3B1J7U4"/>
<dbReference type="InterPro" id="IPR027995">
    <property type="entry name" value="Galactosyl_T_N"/>
</dbReference>
<evidence type="ECO:0000256" key="3">
    <source>
        <dbReference type="ARBA" id="ARBA00004922"/>
    </source>
</evidence>
<evidence type="ECO:0000256" key="4">
    <source>
        <dbReference type="ARBA" id="ARBA00005735"/>
    </source>
</evidence>
<evidence type="ECO:0000256" key="6">
    <source>
        <dbReference type="ARBA" id="ARBA00022679"/>
    </source>
</evidence>
<evidence type="ECO:0000256" key="14">
    <source>
        <dbReference type="ARBA" id="ARBA00023180"/>
    </source>
</evidence>
<dbReference type="PANTHER" id="PTHR19300">
    <property type="entry name" value="BETA-1,4-GALACTOSYLTRANSFERASE"/>
    <property type="match status" value="1"/>
</dbReference>
<dbReference type="Proteomes" id="UP000018467">
    <property type="component" value="Unassembled WGS sequence"/>
</dbReference>
<feature type="domain" description="Galactosyltransferase C-terminal" evidence="19">
    <location>
        <begin position="242"/>
        <end position="318"/>
    </location>
</feature>
<feature type="region of interest" description="Disordered" evidence="18">
    <location>
        <begin position="41"/>
        <end position="62"/>
    </location>
</feature>
<keyword evidence="13" id="KW-1015">Disulfide bond</keyword>
<comment type="cofactor">
    <cofactor evidence="1 17">
        <name>Mn(2+)</name>
        <dbReference type="ChEBI" id="CHEBI:29035"/>
    </cofactor>
</comment>
<dbReference type="InterPro" id="IPR027791">
    <property type="entry name" value="Galactosyl_T_C"/>
</dbReference>
<dbReference type="InterPro" id="IPR003859">
    <property type="entry name" value="Galactosyl_T"/>
</dbReference>
<dbReference type="CDD" id="cd00899">
    <property type="entry name" value="b4GalT"/>
    <property type="match status" value="1"/>
</dbReference>
<dbReference type="AlphaFoldDB" id="A0A3B1J7U4"/>
<comment type="catalytic activity">
    <reaction evidence="16">
        <text>N-acetyl-D-glucosamine + UDP-alpha-D-galactose = beta-D-galactosyl-(1-&gt;4)-N-acetyl-D-glucosamine + UDP + H(+)</text>
        <dbReference type="Rhea" id="RHEA:17745"/>
        <dbReference type="ChEBI" id="CHEBI:15378"/>
        <dbReference type="ChEBI" id="CHEBI:58223"/>
        <dbReference type="ChEBI" id="CHEBI:60152"/>
        <dbReference type="ChEBI" id="CHEBI:66914"/>
        <dbReference type="ChEBI" id="CHEBI:506227"/>
        <dbReference type="EC" id="2.4.1.90"/>
    </reaction>
    <physiologicalReaction direction="left-to-right" evidence="16">
        <dbReference type="Rhea" id="RHEA:17746"/>
    </physiologicalReaction>
</comment>
<evidence type="ECO:0000256" key="18">
    <source>
        <dbReference type="SAM" id="MobiDB-lite"/>
    </source>
</evidence>
<evidence type="ECO:0000256" key="15">
    <source>
        <dbReference type="ARBA" id="ARBA00023211"/>
    </source>
</evidence>
<keyword evidence="11 17" id="KW-0333">Golgi apparatus</keyword>
<evidence type="ECO:0000256" key="13">
    <source>
        <dbReference type="ARBA" id="ARBA00023157"/>
    </source>
</evidence>
<dbReference type="GeneTree" id="ENSGT00940000155244"/>
<dbReference type="Gene3D" id="3.90.550.10">
    <property type="entry name" value="Spore Coat Polysaccharide Biosynthesis Protein SpsA, Chain A"/>
    <property type="match status" value="1"/>
</dbReference>
<evidence type="ECO:0000313" key="22">
    <source>
        <dbReference type="Proteomes" id="UP000018467"/>
    </source>
</evidence>
<evidence type="ECO:0000256" key="5">
    <source>
        <dbReference type="ARBA" id="ARBA00022676"/>
    </source>
</evidence>
<dbReference type="GO" id="GO:0046872">
    <property type="term" value="F:metal ion binding"/>
    <property type="evidence" value="ECO:0007669"/>
    <property type="project" value="UniProtKB-UniRule"/>
</dbReference>